<dbReference type="GO" id="GO:0051205">
    <property type="term" value="P:protein insertion into membrane"/>
    <property type="evidence" value="ECO:0007669"/>
    <property type="project" value="TreeGrafter"/>
</dbReference>
<dbReference type="InterPro" id="IPR028055">
    <property type="entry name" value="YidC/Oxa/ALB_C"/>
</dbReference>
<dbReference type="KEGG" id="pcat:Pcatena_15820"/>
<dbReference type="GO" id="GO:0015031">
    <property type="term" value="P:protein transport"/>
    <property type="evidence" value="ECO:0007669"/>
    <property type="project" value="UniProtKB-KW"/>
</dbReference>
<keyword evidence="10" id="KW-0143">Chaperone</keyword>
<dbReference type="NCBIfam" id="TIGR03592">
    <property type="entry name" value="yidC_oxa1_cterm"/>
    <property type="match status" value="1"/>
</dbReference>
<evidence type="ECO:0000256" key="3">
    <source>
        <dbReference type="ARBA" id="ARBA00015325"/>
    </source>
</evidence>
<evidence type="ECO:0000256" key="11">
    <source>
        <dbReference type="ARBA" id="ARBA00025034"/>
    </source>
</evidence>
<evidence type="ECO:0000256" key="9">
    <source>
        <dbReference type="ARBA" id="ARBA00023136"/>
    </source>
</evidence>
<evidence type="ECO:0000256" key="14">
    <source>
        <dbReference type="ARBA" id="ARBA00033245"/>
    </source>
</evidence>
<feature type="domain" description="Membrane insertase YidC/Oxa/ALB C-terminal" evidence="18">
    <location>
        <begin position="23"/>
        <end position="216"/>
    </location>
</feature>
<dbReference type="Proteomes" id="UP000273154">
    <property type="component" value="Chromosome"/>
</dbReference>
<evidence type="ECO:0000313" key="20">
    <source>
        <dbReference type="Proteomes" id="UP000273154"/>
    </source>
</evidence>
<evidence type="ECO:0000256" key="7">
    <source>
        <dbReference type="ARBA" id="ARBA00022927"/>
    </source>
</evidence>
<dbReference type="OrthoDB" id="9780552at2"/>
<dbReference type="PANTHER" id="PTHR12428">
    <property type="entry name" value="OXA1"/>
    <property type="match status" value="1"/>
</dbReference>
<dbReference type="GO" id="GO:0032977">
    <property type="term" value="F:membrane insertase activity"/>
    <property type="evidence" value="ECO:0007669"/>
    <property type="project" value="InterPro"/>
</dbReference>
<name>A0A3G9KB75_9ACTN</name>
<evidence type="ECO:0000256" key="13">
    <source>
        <dbReference type="ARBA" id="ARBA00031538"/>
    </source>
</evidence>
<keyword evidence="20" id="KW-1185">Reference proteome</keyword>
<comment type="function">
    <text evidence="11">Required for the insertion and/or proper folding and/or complex formation of integral membrane proteins into the membrane. Involved in integration of membrane proteins that insert both dependently and independently of the Sec translocase complex, as well as at least some lipoproteins. Aids folding of multispanning membrane proteins.</text>
</comment>
<evidence type="ECO:0000256" key="15">
    <source>
        <dbReference type="ARBA" id="ARBA00033342"/>
    </source>
</evidence>
<evidence type="ECO:0000256" key="2">
    <source>
        <dbReference type="ARBA" id="ARBA00010527"/>
    </source>
</evidence>
<keyword evidence="7" id="KW-0653">Protein transport</keyword>
<feature type="transmembrane region" description="Helical" evidence="17">
    <location>
        <begin position="6"/>
        <end position="38"/>
    </location>
</feature>
<reference evidence="20" key="1">
    <citation type="submission" date="2018-11" db="EMBL/GenBank/DDBJ databases">
        <title>Comparative genomics of Parolsenella catena and Libanicoccus massiliensis: Reclassification of Libanicoccus massiliensis as Parolsenella massiliensis comb. nov.</title>
        <authorList>
            <person name="Sakamoto M."/>
            <person name="Ikeyama N."/>
            <person name="Murakami T."/>
            <person name="Mori H."/>
            <person name="Yuki M."/>
            <person name="Ohkuma M."/>
        </authorList>
    </citation>
    <scope>NUCLEOTIDE SEQUENCE [LARGE SCALE GENOMIC DNA]</scope>
    <source>
        <strain evidence="20">JCM 31932</strain>
    </source>
</reference>
<evidence type="ECO:0000256" key="8">
    <source>
        <dbReference type="ARBA" id="ARBA00022989"/>
    </source>
</evidence>
<evidence type="ECO:0000256" key="17">
    <source>
        <dbReference type="SAM" id="Phobius"/>
    </source>
</evidence>
<keyword evidence="4" id="KW-0813">Transport</keyword>
<dbReference type="InterPro" id="IPR047196">
    <property type="entry name" value="YidC_ALB_C"/>
</dbReference>
<evidence type="ECO:0000313" key="19">
    <source>
        <dbReference type="EMBL" id="BBH50995.1"/>
    </source>
</evidence>
<sequence length="252" mass="28274">MWDGIIYIIAQVLTFIANFVGDWGLAIIVLTAIIRILLTPLTVSSTRSTAKMQVLQPKMMEIQARYADDPLRMNEEMQKFYSENKFNPLGGCLPTLIQMPVFFALFSVLRYQIPEGAHFYGVFESLAITTNDAVSSLGIVGAWVYVLFVLAFGILTLVPMLLNTQSDSPQASQTKIMGAVMALMMIWFGWNVPVGVVLYYVTSSAWGVVQQVFITRKVMEKAKADEAERMANQPVSIDVVRRERKPRPHKKG</sequence>
<organism evidence="19 20">
    <name type="scientific">Parolsenella catena</name>
    <dbReference type="NCBI Taxonomy" id="2003188"/>
    <lineage>
        <taxon>Bacteria</taxon>
        <taxon>Bacillati</taxon>
        <taxon>Actinomycetota</taxon>
        <taxon>Coriobacteriia</taxon>
        <taxon>Coriobacteriales</taxon>
        <taxon>Atopobiaceae</taxon>
        <taxon>Parolsenella</taxon>
    </lineage>
</organism>
<comment type="subcellular location">
    <subcellularLocation>
        <location evidence="1">Cell membrane</location>
        <topology evidence="1">Multi-pass membrane protein</topology>
    </subcellularLocation>
    <subcellularLocation>
        <location evidence="16">Membrane</location>
        <topology evidence="16">Multi-pass membrane protein</topology>
    </subcellularLocation>
</comment>
<dbReference type="EMBL" id="AP019367">
    <property type="protein sequence ID" value="BBH50995.1"/>
    <property type="molecule type" value="Genomic_DNA"/>
</dbReference>
<protein>
    <recommendedName>
        <fullName evidence="3">Membrane protein insertase YidC</fullName>
    </recommendedName>
    <alternativeName>
        <fullName evidence="15">Foldase YidC</fullName>
    </alternativeName>
    <alternativeName>
        <fullName evidence="14">Membrane integrase YidC</fullName>
    </alternativeName>
    <alternativeName>
        <fullName evidence="13">Membrane protein YidC</fullName>
    </alternativeName>
</protein>
<comment type="similarity">
    <text evidence="2">Belongs to the OXA1/ALB3/YidC family. Type 1 subfamily.</text>
</comment>
<dbReference type="InterPro" id="IPR001708">
    <property type="entry name" value="YidC/ALB3/OXA1/COX18"/>
</dbReference>
<evidence type="ECO:0000256" key="10">
    <source>
        <dbReference type="ARBA" id="ARBA00023186"/>
    </source>
</evidence>
<dbReference type="AlphaFoldDB" id="A0A3G9KB75"/>
<accession>A0A3G9KB75</accession>
<dbReference type="Pfam" id="PF02096">
    <property type="entry name" value="60KD_IMP"/>
    <property type="match status" value="1"/>
</dbReference>
<evidence type="ECO:0000256" key="5">
    <source>
        <dbReference type="ARBA" id="ARBA00022475"/>
    </source>
</evidence>
<evidence type="ECO:0000259" key="18">
    <source>
        <dbReference type="Pfam" id="PF02096"/>
    </source>
</evidence>
<evidence type="ECO:0000256" key="16">
    <source>
        <dbReference type="RuleBase" id="RU003945"/>
    </source>
</evidence>
<feature type="transmembrane region" description="Helical" evidence="17">
    <location>
        <begin position="89"/>
        <end position="113"/>
    </location>
</feature>
<dbReference type="GeneID" id="88849723"/>
<dbReference type="CDD" id="cd20070">
    <property type="entry name" value="5TM_YidC_Alb3"/>
    <property type="match status" value="1"/>
</dbReference>
<keyword evidence="8 17" id="KW-1133">Transmembrane helix</keyword>
<dbReference type="GO" id="GO:0005886">
    <property type="term" value="C:plasma membrane"/>
    <property type="evidence" value="ECO:0007669"/>
    <property type="project" value="UniProtKB-SubCell"/>
</dbReference>
<evidence type="ECO:0000256" key="4">
    <source>
        <dbReference type="ARBA" id="ARBA00022448"/>
    </source>
</evidence>
<dbReference type="RefSeq" id="WP_126423246.1">
    <property type="nucleotide sequence ID" value="NZ_AP019367.1"/>
</dbReference>
<evidence type="ECO:0000256" key="6">
    <source>
        <dbReference type="ARBA" id="ARBA00022692"/>
    </source>
</evidence>
<feature type="transmembrane region" description="Helical" evidence="17">
    <location>
        <begin position="133"/>
        <end position="162"/>
    </location>
</feature>
<keyword evidence="5" id="KW-1003">Cell membrane</keyword>
<dbReference type="PANTHER" id="PTHR12428:SF65">
    <property type="entry name" value="CYTOCHROME C OXIDASE ASSEMBLY PROTEIN COX18, MITOCHONDRIAL"/>
    <property type="match status" value="1"/>
</dbReference>
<feature type="transmembrane region" description="Helical" evidence="17">
    <location>
        <begin position="174"/>
        <end position="190"/>
    </location>
</feature>
<proteinExistence type="inferred from homology"/>
<keyword evidence="6 16" id="KW-0812">Transmembrane</keyword>
<evidence type="ECO:0000256" key="12">
    <source>
        <dbReference type="ARBA" id="ARBA00026028"/>
    </source>
</evidence>
<keyword evidence="9 17" id="KW-0472">Membrane</keyword>
<evidence type="ECO:0000256" key="1">
    <source>
        <dbReference type="ARBA" id="ARBA00004651"/>
    </source>
</evidence>
<comment type="subunit">
    <text evidence="12">Interacts with the Sec translocase complex via SecD. Specifically interacts with transmembrane segments of nascent integral membrane proteins during membrane integration.</text>
</comment>
<gene>
    <name evidence="19" type="ORF">Pcatena_15820</name>
</gene>